<organism evidence="1 2">
    <name type="scientific">Flavobacterium nackdongense</name>
    <dbReference type="NCBI Taxonomy" id="2547394"/>
    <lineage>
        <taxon>Bacteria</taxon>
        <taxon>Pseudomonadati</taxon>
        <taxon>Bacteroidota</taxon>
        <taxon>Flavobacteriia</taxon>
        <taxon>Flavobacteriales</taxon>
        <taxon>Flavobacteriaceae</taxon>
        <taxon>Flavobacterium</taxon>
    </lineage>
</organism>
<dbReference type="Proteomes" id="UP000291124">
    <property type="component" value="Chromosome"/>
</dbReference>
<evidence type="ECO:0000313" key="1">
    <source>
        <dbReference type="EMBL" id="QBN19346.1"/>
    </source>
</evidence>
<keyword evidence="2" id="KW-1185">Reference proteome</keyword>
<dbReference type="OrthoDB" id="796858at2"/>
<dbReference type="RefSeq" id="WP_133276864.1">
    <property type="nucleotide sequence ID" value="NZ_CP037933.1"/>
</dbReference>
<dbReference type="EMBL" id="CP037933">
    <property type="protein sequence ID" value="QBN19346.1"/>
    <property type="molecule type" value="Genomic_DNA"/>
</dbReference>
<dbReference type="KEGG" id="fnk:E1750_11245"/>
<proteinExistence type="predicted"/>
<protein>
    <recommendedName>
        <fullName evidence="3">Outer membrane protein beta-barrel domain-containing protein</fullName>
    </recommendedName>
</protein>
<accession>A0A4P6Y8Z2</accession>
<reference evidence="2" key="1">
    <citation type="submission" date="2019-03" db="EMBL/GenBank/DDBJ databases">
        <title>Flavobacterium sp.</title>
        <authorList>
            <person name="Kim H."/>
        </authorList>
    </citation>
    <scope>NUCLEOTIDE SEQUENCE [LARGE SCALE GENOMIC DNA]</scope>
    <source>
        <strain evidence="2">GS13</strain>
    </source>
</reference>
<gene>
    <name evidence="1" type="ORF">E1750_11245</name>
</gene>
<sequence>MSSIFSQDAFLKDSIPKQATQPSIGFVDLFAGGALGYVDGFAAGVSINALYSNVLFSLGYVMNNEQGGLEYVEEDIVPINYYMHYRIDNFPLMVGFYHPFRGASLSASAGCSLLFYTEYVNVNTFSIFDSNPTEVYSTTNLGFPYEFNVKLFNKNEGAVLAYGLKLFGNLGKYNYTGLALVLSFGSFK</sequence>
<dbReference type="AlphaFoldDB" id="A0A4P6Y8Z2"/>
<evidence type="ECO:0008006" key="3">
    <source>
        <dbReference type="Google" id="ProtNLM"/>
    </source>
</evidence>
<evidence type="ECO:0000313" key="2">
    <source>
        <dbReference type="Proteomes" id="UP000291124"/>
    </source>
</evidence>
<name>A0A4P6Y8Z2_9FLAO</name>